<feature type="chain" id="PRO_5029783040" evidence="2">
    <location>
        <begin position="24"/>
        <end position="333"/>
    </location>
</feature>
<keyword evidence="2" id="KW-0732">Signal</keyword>
<feature type="signal peptide" evidence="2">
    <location>
        <begin position="1"/>
        <end position="23"/>
    </location>
</feature>
<name>A0A7L6AVK6_9GAMM</name>
<reference evidence="3" key="1">
    <citation type="submission" date="2020-06" db="EMBL/GenBank/DDBJ databases">
        <title>Analysis procedures for assessing recovery of high quality, complete, closed genomes from Nanopore long read metagenome sequencing.</title>
        <authorList>
            <person name="Bessarab I."/>
            <person name="Arumugam K."/>
            <person name="Haryono M."/>
            <person name="Liu X."/>
            <person name="Roy S."/>
            <person name="Zuniga-Montanez R.E."/>
            <person name="Qiu G."/>
            <person name="Drautz-Moses D.I."/>
            <person name="Law Y.Y."/>
            <person name="Wuertz S."/>
            <person name="Lauro F.M."/>
            <person name="Huson D.H."/>
            <person name="Williams R.B."/>
        </authorList>
    </citation>
    <scope>NUCLEOTIDE SEQUENCE [LARGE SCALE GENOMIC DNA]</scope>
    <source>
        <strain evidence="3">SSD2</strain>
    </source>
</reference>
<evidence type="ECO:0000313" key="4">
    <source>
        <dbReference type="Proteomes" id="UP000510621"/>
    </source>
</evidence>
<evidence type="ECO:0000256" key="2">
    <source>
        <dbReference type="SAM" id="SignalP"/>
    </source>
</evidence>
<keyword evidence="4" id="KW-1185">Reference proteome</keyword>
<keyword evidence="1" id="KW-0812">Transmembrane</keyword>
<protein>
    <submittedName>
        <fullName evidence="3">Uncharacterized protein</fullName>
    </submittedName>
</protein>
<dbReference type="Proteomes" id="UP000510621">
    <property type="component" value="Chromosome"/>
</dbReference>
<keyword evidence="1" id="KW-0472">Membrane</keyword>
<proteinExistence type="predicted"/>
<sequence>MSKYTVYTLRTLAAASSAASAVAASPAVLHLAGAVAGSLGLVCSSAITLAGWHIASTETNTDKRLIAGAVALAFAGAMAAGIHASGDLQTAQDATGAAQQADRLYQQQESSRMAALSAVTAELRATQKSKYPGEYAALQKQVDKLSTPSPRQATASQVTQGLADTGGVYRWAMAGMYEVFAPVLLLLAGMFSRRGHAGHATETTGHAHGHDVDTLPATQNLKASAGAGSTLATLPATLATDVDTDENDADTEGETYRYADPWKTALAGIRGRRVDTTEAGNVTRQAVMDYANCNKQDAVYAMGVSVQEGHLEKSGEGRNARYTYPEQALRAVK</sequence>
<dbReference type="AlphaFoldDB" id="A0A7L6AVK6"/>
<keyword evidence="1" id="KW-1133">Transmembrane helix</keyword>
<accession>A0A7L6AVK6</accession>
<feature type="transmembrane region" description="Helical" evidence="1">
    <location>
        <begin position="33"/>
        <end position="53"/>
    </location>
</feature>
<dbReference type="EMBL" id="CP059265">
    <property type="protein sequence ID" value="QLQ33210.1"/>
    <property type="molecule type" value="Genomic_DNA"/>
</dbReference>
<feature type="transmembrane region" description="Helical" evidence="1">
    <location>
        <begin position="65"/>
        <end position="84"/>
    </location>
</feature>
<evidence type="ECO:0000313" key="3">
    <source>
        <dbReference type="EMBL" id="QLQ33210.1"/>
    </source>
</evidence>
<organism evidence="3 4">
    <name type="scientific">Candidatus Thiothrix singaporensis</name>
    <dbReference type="NCBI Taxonomy" id="2799669"/>
    <lineage>
        <taxon>Bacteria</taxon>
        <taxon>Pseudomonadati</taxon>
        <taxon>Pseudomonadota</taxon>
        <taxon>Gammaproteobacteria</taxon>
        <taxon>Thiotrichales</taxon>
        <taxon>Thiotrichaceae</taxon>
        <taxon>Thiothrix</taxon>
    </lineage>
</organism>
<feature type="transmembrane region" description="Helical" evidence="1">
    <location>
        <begin position="168"/>
        <end position="188"/>
    </location>
</feature>
<dbReference type="KEGG" id="this:HZT40_18260"/>
<gene>
    <name evidence="3" type="ORF">HZT40_18260</name>
</gene>
<evidence type="ECO:0000256" key="1">
    <source>
        <dbReference type="SAM" id="Phobius"/>
    </source>
</evidence>